<feature type="region of interest" description="Disordered" evidence="1">
    <location>
        <begin position="414"/>
        <end position="439"/>
    </location>
</feature>
<evidence type="ECO:0000256" key="1">
    <source>
        <dbReference type="SAM" id="MobiDB-lite"/>
    </source>
</evidence>
<evidence type="ECO:0000313" key="3">
    <source>
        <dbReference type="EMBL" id="QIK79076.1"/>
    </source>
</evidence>
<organism evidence="3 4">
    <name type="scientific">Sphingomonas piscis</name>
    <dbReference type="NCBI Taxonomy" id="2714943"/>
    <lineage>
        <taxon>Bacteria</taxon>
        <taxon>Pseudomonadati</taxon>
        <taxon>Pseudomonadota</taxon>
        <taxon>Alphaproteobacteria</taxon>
        <taxon>Sphingomonadales</taxon>
        <taxon>Sphingomonadaceae</taxon>
        <taxon>Sphingomonas</taxon>
    </lineage>
</organism>
<proteinExistence type="predicted"/>
<dbReference type="InterPro" id="IPR050491">
    <property type="entry name" value="AmpC-like"/>
</dbReference>
<dbReference type="KEGG" id="spii:G7077_09400"/>
<dbReference type="AlphaFoldDB" id="A0A6G7YQR4"/>
<evidence type="ECO:0000313" key="4">
    <source>
        <dbReference type="Proteomes" id="UP000503222"/>
    </source>
</evidence>
<gene>
    <name evidence="3" type="ORF">G7077_09400</name>
</gene>
<dbReference type="EMBL" id="CP049869">
    <property type="protein sequence ID" value="QIK79076.1"/>
    <property type="molecule type" value="Genomic_DNA"/>
</dbReference>
<name>A0A6G7YQR4_9SPHN</name>
<keyword evidence="4" id="KW-1185">Reference proteome</keyword>
<dbReference type="Gene3D" id="3.40.710.10">
    <property type="entry name" value="DD-peptidase/beta-lactamase superfamily"/>
    <property type="match status" value="1"/>
</dbReference>
<dbReference type="InterPro" id="IPR001466">
    <property type="entry name" value="Beta-lactam-related"/>
</dbReference>
<feature type="domain" description="Beta-lactamase-related" evidence="2">
    <location>
        <begin position="60"/>
        <end position="384"/>
    </location>
</feature>
<reference evidence="3 4" key="1">
    <citation type="submission" date="2020-03" db="EMBL/GenBank/DDBJ databases">
        <title>Sphingomonas sp. nov., isolated from fish.</title>
        <authorList>
            <person name="Hyun D.-W."/>
            <person name="Bae J.-W."/>
        </authorList>
    </citation>
    <scope>NUCLEOTIDE SEQUENCE [LARGE SCALE GENOMIC DNA]</scope>
    <source>
        <strain evidence="3 4">HDW15B</strain>
    </source>
</reference>
<dbReference type="Proteomes" id="UP000503222">
    <property type="component" value="Chromosome"/>
</dbReference>
<dbReference type="SUPFAM" id="SSF56601">
    <property type="entry name" value="beta-lactamase/transpeptidase-like"/>
    <property type="match status" value="1"/>
</dbReference>
<dbReference type="PANTHER" id="PTHR46825">
    <property type="entry name" value="D-ALANYL-D-ALANINE-CARBOXYPEPTIDASE/ENDOPEPTIDASE AMPH"/>
    <property type="match status" value="1"/>
</dbReference>
<dbReference type="InterPro" id="IPR012338">
    <property type="entry name" value="Beta-lactam/transpept-like"/>
</dbReference>
<accession>A0A6G7YQR4</accession>
<dbReference type="Pfam" id="PF00144">
    <property type="entry name" value="Beta-lactamase"/>
    <property type="match status" value="1"/>
</dbReference>
<dbReference type="PANTHER" id="PTHR46825:SF15">
    <property type="entry name" value="BETA-LACTAMASE-RELATED DOMAIN-CONTAINING PROTEIN"/>
    <property type="match status" value="1"/>
</dbReference>
<sequence>MKRGHTIGLGAVALAVAGTVVAMKSEPAAKADHPVQLSQAKVELAKVDSGARQRLNYQALDSRFKQLMSEPSMVGMAVGVVENGRITFLSGYGETLAKSGEQVTPETVFRWASVSKGVAATMVAKLAEQGKVSFSAPVANYSATLKLPGGTERYATVGDLMSHRLGLYRNAYDNKLEEGQDPRFLRQTLAQLNSICPPGTCWSYQNVAYDASTEIVERLTGKSYGDALREQLFGPIGMTSASVTRDGIVSAKSWARPHAAGRRPVDLLDTYYKVPAAGGVNSNIKDMSLWMIAQMGLMPDVVSTQVLNTIHAPLVKTPGERGRLRKFLERLGEADYGYGWRSYDYAGHRIVGHRGGVSGYRSLILFDPLLKSGVVALWNSNTSQPGGLEFEVMDMLYGLPFRDWLELDTAAPVTPAPEEEGAPQGTAAIAEAPRGRRAA</sequence>
<evidence type="ECO:0000259" key="2">
    <source>
        <dbReference type="Pfam" id="PF00144"/>
    </source>
</evidence>
<dbReference type="RefSeq" id="WP_166411467.1">
    <property type="nucleotide sequence ID" value="NZ_CP049869.1"/>
</dbReference>
<protein>
    <submittedName>
        <fullName evidence="3">Beta-lactamase family protein</fullName>
    </submittedName>
</protein>